<comment type="similarity">
    <text evidence="2">Belongs to the polysaccharide lyase 1 family.</text>
</comment>
<feature type="compositionally biased region" description="Polar residues" evidence="5">
    <location>
        <begin position="12"/>
        <end position="21"/>
    </location>
</feature>
<evidence type="ECO:0000256" key="2">
    <source>
        <dbReference type="ARBA" id="ARBA00010980"/>
    </source>
</evidence>
<dbReference type="PANTHER" id="PTHR31683">
    <property type="entry name" value="PECTATE LYASE 18-RELATED"/>
    <property type="match status" value="1"/>
</dbReference>
<evidence type="ECO:0000256" key="3">
    <source>
        <dbReference type="ARBA" id="ARBA00022512"/>
    </source>
</evidence>
<sequence>MEKSRYEKKRQLQSSNNSSIADGSGDAWNEHAVENPEGAASVADEIPGFLEHTQQHCKKNLGFFSCVTGNPIDDCWRCDPNWQRNRKRLAACGIGFGRNAIGGRNGRYYIVTDPRDDDPVNPKPGTLRHAVISRKTFMDCVQEGHDHHS</sequence>
<proteinExistence type="inferred from homology"/>
<evidence type="ECO:0008006" key="8">
    <source>
        <dbReference type="Google" id="ProtNLM"/>
    </source>
</evidence>
<dbReference type="Proteomes" id="UP000467840">
    <property type="component" value="Chromosome 13"/>
</dbReference>
<accession>A0A6A6KWU6</accession>
<dbReference type="Gene3D" id="2.160.20.10">
    <property type="entry name" value="Single-stranded right-handed beta-helix, Pectin lyase-like"/>
    <property type="match status" value="1"/>
</dbReference>
<keyword evidence="4" id="KW-0732">Signal</keyword>
<evidence type="ECO:0000256" key="1">
    <source>
        <dbReference type="ARBA" id="ARBA00004191"/>
    </source>
</evidence>
<dbReference type="SUPFAM" id="SSF51126">
    <property type="entry name" value="Pectin lyase-like"/>
    <property type="match status" value="1"/>
</dbReference>
<dbReference type="GO" id="GO:0030570">
    <property type="term" value="F:pectate lyase activity"/>
    <property type="evidence" value="ECO:0007669"/>
    <property type="project" value="InterPro"/>
</dbReference>
<evidence type="ECO:0000313" key="7">
    <source>
        <dbReference type="Proteomes" id="UP000467840"/>
    </source>
</evidence>
<organism evidence="6 7">
    <name type="scientific">Hevea brasiliensis</name>
    <name type="common">Para rubber tree</name>
    <name type="synonym">Siphonia brasiliensis</name>
    <dbReference type="NCBI Taxonomy" id="3981"/>
    <lineage>
        <taxon>Eukaryota</taxon>
        <taxon>Viridiplantae</taxon>
        <taxon>Streptophyta</taxon>
        <taxon>Embryophyta</taxon>
        <taxon>Tracheophyta</taxon>
        <taxon>Spermatophyta</taxon>
        <taxon>Magnoliopsida</taxon>
        <taxon>eudicotyledons</taxon>
        <taxon>Gunneridae</taxon>
        <taxon>Pentapetalae</taxon>
        <taxon>rosids</taxon>
        <taxon>fabids</taxon>
        <taxon>Malpighiales</taxon>
        <taxon>Euphorbiaceae</taxon>
        <taxon>Crotonoideae</taxon>
        <taxon>Micrandreae</taxon>
        <taxon>Hevea</taxon>
    </lineage>
</organism>
<gene>
    <name evidence="6" type="ORF">GH714_026281</name>
</gene>
<dbReference type="InterPro" id="IPR045032">
    <property type="entry name" value="PEL"/>
</dbReference>
<dbReference type="EMBL" id="JAAGAX010000014">
    <property type="protein sequence ID" value="KAF2292645.1"/>
    <property type="molecule type" value="Genomic_DNA"/>
</dbReference>
<dbReference type="InterPro" id="IPR011050">
    <property type="entry name" value="Pectin_lyase_fold/virulence"/>
</dbReference>
<protein>
    <recommendedName>
        <fullName evidence="8">Pectate lyase</fullName>
    </recommendedName>
</protein>
<name>A0A6A6KWU6_HEVBR</name>
<reference evidence="6 7" key="1">
    <citation type="journal article" date="2020" name="Mol. Plant">
        <title>The Chromosome-Based Rubber Tree Genome Provides New Insights into Spurge Genome Evolution and Rubber Biosynthesis.</title>
        <authorList>
            <person name="Liu J."/>
            <person name="Shi C."/>
            <person name="Shi C.C."/>
            <person name="Li W."/>
            <person name="Zhang Q.J."/>
            <person name="Zhang Y."/>
            <person name="Li K."/>
            <person name="Lu H.F."/>
            <person name="Shi C."/>
            <person name="Zhu S.T."/>
            <person name="Xiao Z.Y."/>
            <person name="Nan H."/>
            <person name="Yue Y."/>
            <person name="Zhu X.G."/>
            <person name="Wu Y."/>
            <person name="Hong X.N."/>
            <person name="Fan G.Y."/>
            <person name="Tong Y."/>
            <person name="Zhang D."/>
            <person name="Mao C.L."/>
            <person name="Liu Y.L."/>
            <person name="Hao S.J."/>
            <person name="Liu W.Q."/>
            <person name="Lv M.Q."/>
            <person name="Zhang H.B."/>
            <person name="Liu Y."/>
            <person name="Hu-Tang G.R."/>
            <person name="Wang J.P."/>
            <person name="Wang J.H."/>
            <person name="Sun Y.H."/>
            <person name="Ni S.B."/>
            <person name="Chen W.B."/>
            <person name="Zhang X.C."/>
            <person name="Jiao Y.N."/>
            <person name="Eichler E.E."/>
            <person name="Li G.H."/>
            <person name="Liu X."/>
            <person name="Gao L.Z."/>
        </authorList>
    </citation>
    <scope>NUCLEOTIDE SEQUENCE [LARGE SCALE GENOMIC DNA]</scope>
    <source>
        <strain evidence="7">cv. GT1</strain>
        <tissue evidence="6">Leaf</tissue>
    </source>
</reference>
<evidence type="ECO:0000256" key="5">
    <source>
        <dbReference type="SAM" id="MobiDB-lite"/>
    </source>
</evidence>
<dbReference type="AlphaFoldDB" id="A0A6A6KWU6"/>
<comment type="caution">
    <text evidence="6">The sequence shown here is derived from an EMBL/GenBank/DDBJ whole genome shotgun (WGS) entry which is preliminary data.</text>
</comment>
<evidence type="ECO:0000256" key="4">
    <source>
        <dbReference type="ARBA" id="ARBA00022729"/>
    </source>
</evidence>
<dbReference type="PRINTS" id="PR00807">
    <property type="entry name" value="AMBALLERGEN"/>
</dbReference>
<feature type="region of interest" description="Disordered" evidence="5">
    <location>
        <begin position="1"/>
        <end position="31"/>
    </location>
</feature>
<keyword evidence="3" id="KW-0134">Cell wall</keyword>
<keyword evidence="3" id="KW-0964">Secreted</keyword>
<dbReference type="InterPro" id="IPR012334">
    <property type="entry name" value="Pectin_lyas_fold"/>
</dbReference>
<comment type="subcellular location">
    <subcellularLocation>
        <location evidence="1">Secreted</location>
        <location evidence="1">Cell wall</location>
    </subcellularLocation>
</comment>
<keyword evidence="7" id="KW-1185">Reference proteome</keyword>
<evidence type="ECO:0000313" key="6">
    <source>
        <dbReference type="EMBL" id="KAF2292645.1"/>
    </source>
</evidence>
<dbReference type="InterPro" id="IPR018082">
    <property type="entry name" value="AmbAllergen"/>
</dbReference>
<dbReference type="PANTHER" id="PTHR31683:SF120">
    <property type="entry name" value="PECTATE LYASE 20-RELATED"/>
    <property type="match status" value="1"/>
</dbReference>